<dbReference type="GO" id="GO:0009055">
    <property type="term" value="F:electron transfer activity"/>
    <property type="evidence" value="ECO:0007669"/>
    <property type="project" value="InterPro"/>
</dbReference>
<dbReference type="InterPro" id="IPR009056">
    <property type="entry name" value="Cyt_c-like_dom"/>
</dbReference>
<dbReference type="EMBL" id="WHPF01000001">
    <property type="protein sequence ID" value="NNV53897.1"/>
    <property type="molecule type" value="Genomic_DNA"/>
</dbReference>
<name>A0A8J8JPR6_9BACT</name>
<dbReference type="GO" id="GO:0046872">
    <property type="term" value="F:metal ion binding"/>
    <property type="evidence" value="ECO:0007669"/>
    <property type="project" value="UniProtKB-KW"/>
</dbReference>
<dbReference type="Gene3D" id="6.10.280.130">
    <property type="match status" value="1"/>
</dbReference>
<dbReference type="PANTHER" id="PTHR33751">
    <property type="entry name" value="CBB3-TYPE CYTOCHROME C OXIDASE SUBUNIT FIXP"/>
    <property type="match status" value="1"/>
</dbReference>
<evidence type="ECO:0000256" key="6">
    <source>
        <dbReference type="SAM" id="Phobius"/>
    </source>
</evidence>
<feature type="region of interest" description="Disordered" evidence="5">
    <location>
        <begin position="364"/>
        <end position="404"/>
    </location>
</feature>
<comment type="caution">
    <text evidence="8">The sequence shown here is derived from an EMBL/GenBank/DDBJ whole genome shotgun (WGS) entry which is preliminary data.</text>
</comment>
<feature type="transmembrane region" description="Helical" evidence="6">
    <location>
        <begin position="88"/>
        <end position="107"/>
    </location>
</feature>
<feature type="transmembrane region" description="Helical" evidence="6">
    <location>
        <begin position="47"/>
        <end position="67"/>
    </location>
</feature>
<keyword evidence="9" id="KW-1185">Reference proteome</keyword>
<evidence type="ECO:0000313" key="9">
    <source>
        <dbReference type="Proteomes" id="UP000598971"/>
    </source>
</evidence>
<keyword evidence="3 4" id="KW-0408">Iron</keyword>
<keyword evidence="1 4" id="KW-0349">Heme</keyword>
<evidence type="ECO:0000256" key="5">
    <source>
        <dbReference type="SAM" id="MobiDB-lite"/>
    </source>
</evidence>
<feature type="transmembrane region" description="Helical" evidence="6">
    <location>
        <begin position="219"/>
        <end position="236"/>
    </location>
</feature>
<keyword evidence="6" id="KW-0472">Membrane</keyword>
<dbReference type="InterPro" id="IPR050597">
    <property type="entry name" value="Cytochrome_c_Oxidase_Subunit"/>
</dbReference>
<dbReference type="Proteomes" id="UP000598971">
    <property type="component" value="Unassembled WGS sequence"/>
</dbReference>
<dbReference type="InterPro" id="IPR036909">
    <property type="entry name" value="Cyt_c-like_dom_sf"/>
</dbReference>
<evidence type="ECO:0000256" key="1">
    <source>
        <dbReference type="ARBA" id="ARBA00022617"/>
    </source>
</evidence>
<dbReference type="Pfam" id="PF14715">
    <property type="entry name" value="FixP_N"/>
    <property type="match status" value="1"/>
</dbReference>
<dbReference type="Pfam" id="PF13442">
    <property type="entry name" value="Cytochrome_CBB3"/>
    <property type="match status" value="1"/>
</dbReference>
<evidence type="ECO:0000313" key="8">
    <source>
        <dbReference type="EMBL" id="NNV53897.1"/>
    </source>
</evidence>
<accession>A0A8J8JPR6</accession>
<feature type="compositionally biased region" description="Polar residues" evidence="5">
    <location>
        <begin position="390"/>
        <end position="404"/>
    </location>
</feature>
<feature type="transmembrane region" description="Helical" evidence="6">
    <location>
        <begin position="127"/>
        <end position="147"/>
    </location>
</feature>
<dbReference type="PANTHER" id="PTHR33751:SF1">
    <property type="entry name" value="CBB3-TYPE CYTOCHROME C OXIDASE SUBUNIT FIXP"/>
    <property type="match status" value="1"/>
</dbReference>
<feature type="compositionally biased region" description="Basic and acidic residues" evidence="5">
    <location>
        <begin position="374"/>
        <end position="383"/>
    </location>
</feature>
<dbReference type="Gene3D" id="1.10.760.10">
    <property type="entry name" value="Cytochrome c-like domain"/>
    <property type="match status" value="1"/>
</dbReference>
<evidence type="ECO:0000259" key="7">
    <source>
        <dbReference type="PROSITE" id="PS51007"/>
    </source>
</evidence>
<dbReference type="GO" id="GO:0020037">
    <property type="term" value="F:heme binding"/>
    <property type="evidence" value="ECO:0007669"/>
    <property type="project" value="InterPro"/>
</dbReference>
<feature type="domain" description="Cytochrome c" evidence="7">
    <location>
        <begin position="285"/>
        <end position="364"/>
    </location>
</feature>
<organism evidence="8 9">
    <name type="scientific">Limnovirga soli</name>
    <dbReference type="NCBI Taxonomy" id="2656915"/>
    <lineage>
        <taxon>Bacteria</taxon>
        <taxon>Pseudomonadati</taxon>
        <taxon>Bacteroidota</taxon>
        <taxon>Chitinophagia</taxon>
        <taxon>Chitinophagales</taxon>
        <taxon>Chitinophagaceae</taxon>
        <taxon>Limnovirga</taxon>
    </lineage>
</organism>
<keyword evidence="2 4" id="KW-0479">Metal-binding</keyword>
<dbReference type="InterPro" id="IPR032858">
    <property type="entry name" value="CcoP_N"/>
</dbReference>
<keyword evidence="6" id="KW-1133">Transmembrane helix</keyword>
<dbReference type="AlphaFoldDB" id="A0A8J8JPR6"/>
<dbReference type="PROSITE" id="PS51007">
    <property type="entry name" value="CYTC"/>
    <property type="match status" value="1"/>
</dbReference>
<protein>
    <submittedName>
        <fullName evidence="8">C-type cytochrome</fullName>
    </submittedName>
</protein>
<keyword evidence="6" id="KW-0812">Transmembrane</keyword>
<proteinExistence type="predicted"/>
<gene>
    <name evidence="8" type="ORF">GD597_00410</name>
</gene>
<reference evidence="8" key="1">
    <citation type="submission" date="2019-10" db="EMBL/GenBank/DDBJ databases">
        <title>Draft genome sequence of Panacibacter sp. KCS-6.</title>
        <authorList>
            <person name="Yim K.J."/>
        </authorList>
    </citation>
    <scope>NUCLEOTIDE SEQUENCE</scope>
    <source>
        <strain evidence="8">KCS-6</strain>
    </source>
</reference>
<evidence type="ECO:0000256" key="2">
    <source>
        <dbReference type="ARBA" id="ARBA00022723"/>
    </source>
</evidence>
<evidence type="ECO:0000256" key="4">
    <source>
        <dbReference type="PROSITE-ProRule" id="PRU00433"/>
    </source>
</evidence>
<dbReference type="RefSeq" id="WP_171605815.1">
    <property type="nucleotide sequence ID" value="NZ_WHPF01000001.1"/>
</dbReference>
<dbReference type="InterPro" id="IPR038414">
    <property type="entry name" value="CcoP_N_sf"/>
</dbReference>
<sequence length="404" mass="43748">MNIHLFKKVYGKGIKTVGLLIACLLPFLTFAQNPKKVSDVSNPFAMAMIAIAVFLLVAIYMVSRLLVQQAQSRVTRFKKQQKDNAAKIVAAVVIICLSFAHTTGFAQDTASAAPAASALVPILSDTSFYGLVSVIAAELIILVAMLIQLKAMMSAEELEEATIAAAAAGIPVEAVKKDSSWKKVWDKANSFKPLQEESTIDLGHDYDGIRELDNRLPPWWIYGFLLCILFACVYLWRTQVSHSAPTGIEEYQASVAKAAVEKEAYLAKSKSSVDENTVKVLTESADLEAGKKIFTAVCVACHLADGGGGVGPNLTDNYWIHGGSIKDVFKTLKYGWPEKGMKSWKDDYSALQLAQIASYVKSLQGTKPATPKDPQGELYKEEGAAPAVDSTKTVDSTKITASIK</sequence>
<evidence type="ECO:0000256" key="3">
    <source>
        <dbReference type="ARBA" id="ARBA00023004"/>
    </source>
</evidence>
<dbReference type="SUPFAM" id="SSF46626">
    <property type="entry name" value="Cytochrome c"/>
    <property type="match status" value="1"/>
</dbReference>